<keyword evidence="2" id="KW-1185">Reference proteome</keyword>
<dbReference type="EMBL" id="JABFCX010000003">
    <property type="protein sequence ID" value="NNU17615.1"/>
    <property type="molecule type" value="Genomic_DNA"/>
</dbReference>
<name>A0A7Y3W694_9PROT</name>
<protein>
    <recommendedName>
        <fullName evidence="3">Metalloprotease</fullName>
    </recommendedName>
</protein>
<proteinExistence type="predicted"/>
<organism evidence="1 2">
    <name type="scientific">Parvularcula mediterranea</name>
    <dbReference type="NCBI Taxonomy" id="2732508"/>
    <lineage>
        <taxon>Bacteria</taxon>
        <taxon>Pseudomonadati</taxon>
        <taxon>Pseudomonadota</taxon>
        <taxon>Alphaproteobacteria</taxon>
        <taxon>Parvularculales</taxon>
        <taxon>Parvularculaceae</taxon>
        <taxon>Parvularcula</taxon>
    </lineage>
</organism>
<dbReference type="AlphaFoldDB" id="A0A7Y3W694"/>
<evidence type="ECO:0000313" key="1">
    <source>
        <dbReference type="EMBL" id="NNU17615.1"/>
    </source>
</evidence>
<evidence type="ECO:0000313" key="2">
    <source>
        <dbReference type="Proteomes" id="UP000536835"/>
    </source>
</evidence>
<evidence type="ECO:0008006" key="3">
    <source>
        <dbReference type="Google" id="ProtNLM"/>
    </source>
</evidence>
<comment type="caution">
    <text evidence="1">The sequence shown here is derived from an EMBL/GenBank/DDBJ whole genome shotgun (WGS) entry which is preliminary data.</text>
</comment>
<reference evidence="1 2" key="1">
    <citation type="submission" date="2020-05" db="EMBL/GenBank/DDBJ databases">
        <title>Parvularcula mediterraneae sp. nov., isolated from polypropylene straw from shallow seawater of the seashore of Laganas in Zakynthos island, Greece.</title>
        <authorList>
            <person name="Szabo I."/>
            <person name="Al-Omari J."/>
            <person name="Rado J."/>
            <person name="Szerdahelyi G.S."/>
        </authorList>
    </citation>
    <scope>NUCLEOTIDE SEQUENCE [LARGE SCALE GENOMIC DNA]</scope>
    <source>
        <strain evidence="1 2">ZS-1/3</strain>
    </source>
</reference>
<gene>
    <name evidence="1" type="ORF">HK107_14885</name>
</gene>
<dbReference type="Gene3D" id="3.30.2010.10">
    <property type="entry name" value="Metalloproteases ('zincins'), catalytic domain"/>
    <property type="match status" value="1"/>
</dbReference>
<sequence>MDRRGFIAGASAAALCCGGGTASAQRYRLMCSYAGGTTGQGLLPATRRAIVELQSIMRALGYRAPLEIYQGGVPNAAATVIGGRPVVLYNAGFLNGLARCHSAAAVTVLAHEVGHHANLDTQWTAQFKHPWSKELGADFVSGVAMRRMGYSWRDAQSGINCSFGPFSPGNQSHPDSQRRLRAINDGYSAG</sequence>
<dbReference type="RefSeq" id="WP_173201209.1">
    <property type="nucleotide sequence ID" value="NZ_JABFCX010000003.1"/>
</dbReference>
<accession>A0A7Y3W694</accession>
<dbReference type="Proteomes" id="UP000536835">
    <property type="component" value="Unassembled WGS sequence"/>
</dbReference>